<sequence length="798" mass="91925">MYFPIKPIILSLTLILLLMPPLVFSATLQISTKINNEIIEIPKISGEMVIDASLNEPQWQSAKKVFINNVTRPHDNIPSPVHTEALLMESEGYFYLAFIAKDPDIESIRAFLKDRDKSWGDDLVGIKIDTYNDQRSAYRFLVNPLGVQIDGIESEITQKESDAWDGIWESAGKIVPDGFIVEMALPLRMLNFQESAGKQVWGLELLRYYPRDENLRLSNIHLDRGNSCEICQIATASGFEGAKQGSNFTVTPSVVLGATQDRDDNNEWQDNHNTEASLDLRWGITPDWLLNATINPDFSTVEADNAQLNINNTFALFNREKRPFFLDNQDYFDSDYNVVYTRNINAPNYGAKLTGRENNHAFGLFITDDQNTNILIPGNRSSSVALIDGESKAAALRYRYSVNNDITLGWISTLRTAEDYSNNVNGIDARFRLTTEDVVKFQTLFSSTEYPDDLFKQFCNVDEEEAQASCATPESNDDCEFGDCIYNENVLRTLKEDSFSGNAFKAGYYHNDSDWYYRVIYERQNAGFRGDLGFMSRVDHNRFSIGGDRKWYAEPGNWWSQFKIYSDWDITHNDDNELIEKEFDINAQLNARYSSYFKLGFTHRESVGSRLDKSNLFIDNNTTLFTENQFFLFAETKPLLGFYLNANLTWGDKIDYRNNRLGKISRVSSNINWNINKHLEIKLNQTFSQLNADGENVFIARLTDLRTTYQFNVQSFLRLSFILNNTSRNPANYLYSAPEDVSRHSKNLSTELLYAYKINPQTVFYFGYSDRHYSDETIRDLLQEQRSLFMKFSYAWLK</sequence>
<feature type="domain" description="DUF5916" evidence="1">
    <location>
        <begin position="267"/>
        <end position="346"/>
    </location>
</feature>
<organism evidence="2 3">
    <name type="scientific">Cognaticolwellia beringensis</name>
    <dbReference type="NCBI Taxonomy" id="1967665"/>
    <lineage>
        <taxon>Bacteria</taxon>
        <taxon>Pseudomonadati</taxon>
        <taxon>Pseudomonadota</taxon>
        <taxon>Gammaproteobacteria</taxon>
        <taxon>Alteromonadales</taxon>
        <taxon>Colwelliaceae</taxon>
        <taxon>Cognaticolwellia</taxon>
    </lineage>
</organism>
<protein>
    <recommendedName>
        <fullName evidence="1">DUF5916 domain-containing protein</fullName>
    </recommendedName>
</protein>
<dbReference type="AlphaFoldDB" id="A0A222GDQ9"/>
<reference evidence="2 3" key="1">
    <citation type="submission" date="2017-08" db="EMBL/GenBank/DDBJ databases">
        <title>Complete genome of Colwellia sp. NB097-1, a psychrophile bacterium ioslated from Bering Sea.</title>
        <authorList>
            <person name="Chen X."/>
        </authorList>
    </citation>
    <scope>NUCLEOTIDE SEQUENCE [LARGE SCALE GENOMIC DNA]</scope>
    <source>
        <strain evidence="2 3">NB097-1</strain>
    </source>
</reference>
<dbReference type="Gene3D" id="2.60.40.1190">
    <property type="match status" value="1"/>
</dbReference>
<evidence type="ECO:0000313" key="3">
    <source>
        <dbReference type="Proteomes" id="UP000202259"/>
    </source>
</evidence>
<proteinExistence type="predicted"/>
<dbReference type="InterPro" id="IPR045670">
    <property type="entry name" value="DUF5916"/>
</dbReference>
<dbReference type="Proteomes" id="UP000202259">
    <property type="component" value="Chromosome"/>
</dbReference>
<dbReference type="RefSeq" id="WP_081154184.1">
    <property type="nucleotide sequence ID" value="NZ_CP020465.1"/>
</dbReference>
<evidence type="ECO:0000313" key="2">
    <source>
        <dbReference type="EMBL" id="ASP49793.1"/>
    </source>
</evidence>
<gene>
    <name evidence="2" type="ORF">B5D82_19685</name>
</gene>
<name>A0A222GDQ9_9GAMM</name>
<keyword evidence="3" id="KW-1185">Reference proteome</keyword>
<evidence type="ECO:0000259" key="1">
    <source>
        <dbReference type="Pfam" id="PF19313"/>
    </source>
</evidence>
<dbReference type="EMBL" id="CP020465">
    <property type="protein sequence ID" value="ASP49793.1"/>
    <property type="molecule type" value="Genomic_DNA"/>
</dbReference>
<dbReference type="SUPFAM" id="SSF49344">
    <property type="entry name" value="CBD9-like"/>
    <property type="match status" value="1"/>
</dbReference>
<accession>A0A222GDQ9</accession>
<dbReference type="KEGG" id="cber:B5D82_19685"/>
<dbReference type="CDD" id="cd09618">
    <property type="entry name" value="CBM9_like_2"/>
    <property type="match status" value="1"/>
</dbReference>
<dbReference type="OrthoDB" id="9786766at2"/>
<dbReference type="Pfam" id="PF19313">
    <property type="entry name" value="DUF5916"/>
    <property type="match status" value="1"/>
</dbReference>